<reference evidence="1" key="1">
    <citation type="journal article" date="2015" name="Nature">
        <title>Complex archaea that bridge the gap between prokaryotes and eukaryotes.</title>
        <authorList>
            <person name="Spang A."/>
            <person name="Saw J.H."/>
            <person name="Jorgensen S.L."/>
            <person name="Zaremba-Niedzwiedzka K."/>
            <person name="Martijn J."/>
            <person name="Lind A.E."/>
            <person name="van Eijk R."/>
            <person name="Schleper C."/>
            <person name="Guy L."/>
            <person name="Ettema T.J."/>
        </authorList>
    </citation>
    <scope>NUCLEOTIDE SEQUENCE</scope>
</reference>
<gene>
    <name evidence="1" type="ORF">LCGC14_2516370</name>
</gene>
<comment type="caution">
    <text evidence="1">The sequence shown here is derived from an EMBL/GenBank/DDBJ whole genome shotgun (WGS) entry which is preliminary data.</text>
</comment>
<organism evidence="1">
    <name type="scientific">marine sediment metagenome</name>
    <dbReference type="NCBI Taxonomy" id="412755"/>
    <lineage>
        <taxon>unclassified sequences</taxon>
        <taxon>metagenomes</taxon>
        <taxon>ecological metagenomes</taxon>
    </lineage>
</organism>
<proteinExistence type="predicted"/>
<accession>A0A0F9BKM1</accession>
<evidence type="ECO:0000313" key="1">
    <source>
        <dbReference type="EMBL" id="KKL14367.1"/>
    </source>
</evidence>
<protein>
    <submittedName>
        <fullName evidence="1">Uncharacterized protein</fullName>
    </submittedName>
</protein>
<dbReference type="AlphaFoldDB" id="A0A0F9BKM1"/>
<name>A0A0F9BKM1_9ZZZZ</name>
<sequence>MFEVVVQLEKEELEVNWLMYKSYEAQRKNAPNVEVHRWKRIYFHQSDYEKIYQEIHSVHKD</sequence>
<dbReference type="EMBL" id="LAZR01040487">
    <property type="protein sequence ID" value="KKL14367.1"/>
    <property type="molecule type" value="Genomic_DNA"/>
</dbReference>